<protein>
    <submittedName>
        <fullName evidence="2">Uncharacterized protein</fullName>
    </submittedName>
</protein>
<keyword evidence="1" id="KW-1133">Transmembrane helix</keyword>
<dbReference type="RefSeq" id="WP_011703108.1">
    <property type="nucleotide sequence ID" value="NZ_CBCSAN010000004.1"/>
</dbReference>
<name>A0ABX4ID83_LISWE</name>
<keyword evidence="1" id="KW-0812">Transmembrane</keyword>
<evidence type="ECO:0000313" key="3">
    <source>
        <dbReference type="Proteomes" id="UP000219632"/>
    </source>
</evidence>
<organism evidence="2 3">
    <name type="scientific">Listeria welshimeri</name>
    <dbReference type="NCBI Taxonomy" id="1643"/>
    <lineage>
        <taxon>Bacteria</taxon>
        <taxon>Bacillati</taxon>
        <taxon>Bacillota</taxon>
        <taxon>Bacilli</taxon>
        <taxon>Bacillales</taxon>
        <taxon>Listeriaceae</taxon>
        <taxon>Listeria</taxon>
    </lineage>
</organism>
<gene>
    <name evidence="2" type="ORF">AFZ32_10730</name>
</gene>
<proteinExistence type="predicted"/>
<sequence>MKKQIVLIVVACITVIAIFMYIAQVNNSEFKYQNRAQIKIASQTVDQQDLGNLNIISEINYK</sequence>
<reference evidence="2 3" key="1">
    <citation type="submission" date="2017-09" db="EMBL/GenBank/DDBJ databases">
        <title>Draft Genomes of 144 Listeria Monocytogenes isolates from foods.</title>
        <authorList>
            <person name="Wu C.H."/>
            <person name="Ng J."/>
            <person name="Kiang D."/>
            <person name="Chen C.-Y."/>
            <person name="Frink S."/>
            <person name="Lafrades M."/>
            <person name="Morales C."/>
            <person name="Park P."/>
            <person name="Zwick M."/>
        </authorList>
    </citation>
    <scope>NUCLEOTIDE SEQUENCE [LARGE SCALE GENOMIC DNA]</scope>
    <source>
        <strain evidence="2 3">CDPHFDLB-F14M01633.75-2</strain>
    </source>
</reference>
<evidence type="ECO:0000256" key="1">
    <source>
        <dbReference type="SAM" id="Phobius"/>
    </source>
</evidence>
<accession>A0ABX4ID83</accession>
<dbReference type="GeneID" id="61190288"/>
<keyword evidence="1" id="KW-0472">Membrane</keyword>
<comment type="caution">
    <text evidence="2">The sequence shown here is derived from an EMBL/GenBank/DDBJ whole genome shotgun (WGS) entry which is preliminary data.</text>
</comment>
<dbReference type="Proteomes" id="UP000219632">
    <property type="component" value="Unassembled WGS sequence"/>
</dbReference>
<evidence type="ECO:0000313" key="2">
    <source>
        <dbReference type="EMBL" id="PDK40861.1"/>
    </source>
</evidence>
<dbReference type="EMBL" id="NYPG01000005">
    <property type="protein sequence ID" value="PDK40861.1"/>
    <property type="molecule type" value="Genomic_DNA"/>
</dbReference>
<feature type="transmembrane region" description="Helical" evidence="1">
    <location>
        <begin position="5"/>
        <end position="23"/>
    </location>
</feature>
<keyword evidence="3" id="KW-1185">Reference proteome</keyword>